<proteinExistence type="predicted"/>
<accession>A0ABP4ZIB8</accession>
<evidence type="ECO:0000259" key="2">
    <source>
        <dbReference type="PROSITE" id="PS50043"/>
    </source>
</evidence>
<evidence type="ECO:0000313" key="4">
    <source>
        <dbReference type="Proteomes" id="UP001501094"/>
    </source>
</evidence>
<dbReference type="InterPro" id="IPR039420">
    <property type="entry name" value="WalR-like"/>
</dbReference>
<dbReference type="InterPro" id="IPR036388">
    <property type="entry name" value="WH-like_DNA-bd_sf"/>
</dbReference>
<dbReference type="InterPro" id="IPR000792">
    <property type="entry name" value="Tscrpt_reg_LuxR_C"/>
</dbReference>
<dbReference type="RefSeq" id="WP_344101161.1">
    <property type="nucleotide sequence ID" value="NZ_BAAANL010000002.1"/>
</dbReference>
<dbReference type="SMART" id="SM00421">
    <property type="entry name" value="HTH_LUXR"/>
    <property type="match status" value="1"/>
</dbReference>
<dbReference type="CDD" id="cd06170">
    <property type="entry name" value="LuxR_C_like"/>
    <property type="match status" value="1"/>
</dbReference>
<comment type="caution">
    <text evidence="3">The sequence shown here is derived from an EMBL/GenBank/DDBJ whole genome shotgun (WGS) entry which is preliminary data.</text>
</comment>
<evidence type="ECO:0000256" key="1">
    <source>
        <dbReference type="ARBA" id="ARBA00023125"/>
    </source>
</evidence>
<dbReference type="SUPFAM" id="SSF46894">
    <property type="entry name" value="C-terminal effector domain of the bipartite response regulators"/>
    <property type="match status" value="1"/>
</dbReference>
<reference evidence="4" key="1">
    <citation type="journal article" date="2019" name="Int. J. Syst. Evol. Microbiol.">
        <title>The Global Catalogue of Microorganisms (GCM) 10K type strain sequencing project: providing services to taxonomists for standard genome sequencing and annotation.</title>
        <authorList>
            <consortium name="The Broad Institute Genomics Platform"/>
            <consortium name="The Broad Institute Genome Sequencing Center for Infectious Disease"/>
            <person name="Wu L."/>
            <person name="Ma J."/>
        </authorList>
    </citation>
    <scope>NUCLEOTIDE SEQUENCE [LARGE SCALE GENOMIC DNA]</scope>
    <source>
        <strain evidence="4">JCM 14326</strain>
    </source>
</reference>
<name>A0ABP4ZIB8_9MICO</name>
<dbReference type="Proteomes" id="UP001501094">
    <property type="component" value="Unassembled WGS sequence"/>
</dbReference>
<organism evidence="3 4">
    <name type="scientific">Myceligenerans crystallogenes</name>
    <dbReference type="NCBI Taxonomy" id="316335"/>
    <lineage>
        <taxon>Bacteria</taxon>
        <taxon>Bacillati</taxon>
        <taxon>Actinomycetota</taxon>
        <taxon>Actinomycetes</taxon>
        <taxon>Micrococcales</taxon>
        <taxon>Promicromonosporaceae</taxon>
        <taxon>Myceligenerans</taxon>
    </lineage>
</organism>
<gene>
    <name evidence="3" type="ORF">GCM10009751_14990</name>
</gene>
<keyword evidence="4" id="KW-1185">Reference proteome</keyword>
<dbReference type="Gene3D" id="1.10.10.10">
    <property type="entry name" value="Winged helix-like DNA-binding domain superfamily/Winged helix DNA-binding domain"/>
    <property type="match status" value="1"/>
</dbReference>
<evidence type="ECO:0000313" key="3">
    <source>
        <dbReference type="EMBL" id="GAA1858496.1"/>
    </source>
</evidence>
<dbReference type="PRINTS" id="PR00038">
    <property type="entry name" value="HTHLUXR"/>
</dbReference>
<feature type="domain" description="HTH luxR-type" evidence="2">
    <location>
        <begin position="215"/>
        <end position="280"/>
    </location>
</feature>
<protein>
    <recommendedName>
        <fullName evidence="2">HTH luxR-type domain-containing protein</fullName>
    </recommendedName>
</protein>
<dbReference type="EMBL" id="BAAANL010000002">
    <property type="protein sequence ID" value="GAA1858496.1"/>
    <property type="molecule type" value="Genomic_DNA"/>
</dbReference>
<dbReference type="Pfam" id="PF00196">
    <property type="entry name" value="GerE"/>
    <property type="match status" value="1"/>
</dbReference>
<dbReference type="PROSITE" id="PS50043">
    <property type="entry name" value="HTH_LUXR_2"/>
    <property type="match status" value="1"/>
</dbReference>
<dbReference type="PANTHER" id="PTHR43214">
    <property type="entry name" value="TWO-COMPONENT RESPONSE REGULATOR"/>
    <property type="match status" value="1"/>
</dbReference>
<dbReference type="InterPro" id="IPR016032">
    <property type="entry name" value="Sig_transdc_resp-reg_C-effctor"/>
</dbReference>
<keyword evidence="1" id="KW-0238">DNA-binding</keyword>
<sequence length="282" mass="30860">MSTPIASPIQTGPGNPPDLGPPLFERLPFLLAAQDAELRHRGEDLIEVRRAVEVLARFHRTEPHDVRYEALEVSSGVAGIVRRYRVVAQSARFSCLVAMPAAFRDAIGLDTLGEIHDAAASRGVVVRQLHDEHDEHAVPFRRFAASAASGTGSLRLRAHVRTFAAIVDRSRILLPADPLDPSAGIVESSHSGLLGSVESLLEEQWSAARAWGEPAGEQAEPLTRQEREVLALLAAGRTDEQVGNRLKVSLRTVRRIYADMARRWAVRSRFEAGVVAARNGWV</sequence>